<dbReference type="PANTHER" id="PTHR34223:SF98">
    <property type="entry name" value="OS04G0440901 PROTEIN"/>
    <property type="match status" value="1"/>
</dbReference>
<dbReference type="InterPro" id="IPR032675">
    <property type="entry name" value="LRR_dom_sf"/>
</dbReference>
<dbReference type="InterPro" id="IPR053781">
    <property type="entry name" value="F-box_AtFBL13-like"/>
</dbReference>
<comment type="caution">
    <text evidence="2">The sequence shown here is derived from an EMBL/GenBank/DDBJ whole genome shotgun (WGS) entry which is preliminary data.</text>
</comment>
<evidence type="ECO:0000313" key="2">
    <source>
        <dbReference type="EMBL" id="KAJ4802239.1"/>
    </source>
</evidence>
<reference evidence="2" key="1">
    <citation type="submission" date="2022-08" db="EMBL/GenBank/DDBJ databases">
        <authorList>
            <person name="Marques A."/>
        </authorList>
    </citation>
    <scope>NUCLEOTIDE SEQUENCE</scope>
    <source>
        <strain evidence="2">RhyPub2mFocal</strain>
        <tissue evidence="2">Leaves</tissue>
    </source>
</reference>
<evidence type="ECO:0000313" key="3">
    <source>
        <dbReference type="Proteomes" id="UP001140206"/>
    </source>
</evidence>
<dbReference type="PANTHER" id="PTHR34223">
    <property type="entry name" value="OS11G0201299 PROTEIN"/>
    <property type="match status" value="1"/>
</dbReference>
<keyword evidence="3" id="KW-1185">Reference proteome</keyword>
<dbReference type="Gene3D" id="1.20.1280.50">
    <property type="match status" value="1"/>
</dbReference>
<dbReference type="PROSITE" id="PS50181">
    <property type="entry name" value="FBOX"/>
    <property type="match status" value="1"/>
</dbReference>
<dbReference type="Pfam" id="PF00646">
    <property type="entry name" value="F-box"/>
    <property type="match status" value="1"/>
</dbReference>
<dbReference type="SUPFAM" id="SSF52047">
    <property type="entry name" value="RNI-like"/>
    <property type="match status" value="1"/>
</dbReference>
<dbReference type="SMART" id="SM00256">
    <property type="entry name" value="FBOX"/>
    <property type="match status" value="1"/>
</dbReference>
<gene>
    <name evidence="2" type="ORF">LUZ62_014805</name>
</gene>
<dbReference type="SUPFAM" id="SSF81383">
    <property type="entry name" value="F-box domain"/>
    <property type="match status" value="1"/>
</dbReference>
<dbReference type="AlphaFoldDB" id="A0AAV8GDH1"/>
<name>A0AAV8GDH1_9POAL</name>
<organism evidence="2 3">
    <name type="scientific">Rhynchospora pubera</name>
    <dbReference type="NCBI Taxonomy" id="906938"/>
    <lineage>
        <taxon>Eukaryota</taxon>
        <taxon>Viridiplantae</taxon>
        <taxon>Streptophyta</taxon>
        <taxon>Embryophyta</taxon>
        <taxon>Tracheophyta</taxon>
        <taxon>Spermatophyta</taxon>
        <taxon>Magnoliopsida</taxon>
        <taxon>Liliopsida</taxon>
        <taxon>Poales</taxon>
        <taxon>Cyperaceae</taxon>
        <taxon>Cyperoideae</taxon>
        <taxon>Rhynchosporeae</taxon>
        <taxon>Rhynchospora</taxon>
    </lineage>
</organism>
<dbReference type="EMBL" id="JAMFTS010000001">
    <property type="protein sequence ID" value="KAJ4802239.1"/>
    <property type="molecule type" value="Genomic_DNA"/>
</dbReference>
<dbReference type="InterPro" id="IPR053197">
    <property type="entry name" value="F-box_SCFL_complex_component"/>
</dbReference>
<dbReference type="Gene3D" id="3.80.10.10">
    <property type="entry name" value="Ribonuclease Inhibitor"/>
    <property type="match status" value="2"/>
</dbReference>
<dbReference type="InterPro" id="IPR055411">
    <property type="entry name" value="LRR_FXL15/At3g58940/PEG3-like"/>
</dbReference>
<feature type="domain" description="F-box" evidence="1">
    <location>
        <begin position="21"/>
        <end position="68"/>
    </location>
</feature>
<proteinExistence type="predicted"/>
<sequence length="421" mass="49195">MVKRRVGTSKLLRMKGSENTDDLISGLPDNLLHHIMSFLNTREAVQTCILSKRWKNVWRTLPYLYLNFNDFKLDVSNRYSPDLFMDFVSNLLLHRDPTCLHTFQLDCRYPLDSDDEIISGWARYALMHNPRVLSLLVPNDAASQLCHSVFNCTSLEELHFGYINMLDQIKLVPETIVAPHLRHLRLYNVQLNEKFMEKMFSECPGLTDLHLVWCSLKIRSIRSQKLKCLTLHQCEYEVEMQLIDAPSLTELCIKGLEAIRYEINITSMPSLLKVVVSYSFLQPRWSVIFPRFSNVQQLELKGPSIETLLETELPTCPIFHNLRSLFIQLHCRTCDIALTANFVRYCPKLEELVLSLDYHCQCATTLTNVFRETRISKQLRTVTLFRPKLLRKIKVHHIDCCIRAEQIVQALKHRGLWECRN</sequence>
<dbReference type="InterPro" id="IPR036047">
    <property type="entry name" value="F-box-like_dom_sf"/>
</dbReference>
<accession>A0AAV8GDH1</accession>
<dbReference type="CDD" id="cd22160">
    <property type="entry name" value="F-box_AtFBL13-like"/>
    <property type="match status" value="1"/>
</dbReference>
<evidence type="ECO:0000259" key="1">
    <source>
        <dbReference type="PROSITE" id="PS50181"/>
    </source>
</evidence>
<dbReference type="InterPro" id="IPR001810">
    <property type="entry name" value="F-box_dom"/>
</dbReference>
<protein>
    <submittedName>
        <fullName evidence="2">F-box/FBD/LRR protein</fullName>
    </submittedName>
</protein>
<dbReference type="Pfam" id="PF24758">
    <property type="entry name" value="LRR_At5g56370"/>
    <property type="match status" value="1"/>
</dbReference>
<dbReference type="Proteomes" id="UP001140206">
    <property type="component" value="Chromosome 1"/>
</dbReference>